<evidence type="ECO:0000313" key="15">
    <source>
        <dbReference type="RefSeq" id="XP_022760381.1"/>
    </source>
</evidence>
<name>A0A6P6A5Z1_DURZI</name>
<evidence type="ECO:0000256" key="6">
    <source>
        <dbReference type="ARBA" id="ARBA00022917"/>
    </source>
</evidence>
<comment type="function">
    <text evidence="10">Allows the formation of correctly charged Gln-tRNA(Gln) through the transamidation of misacylated Glu-tRNA(Gln) in chloroplasts and mitochondria. The reaction takes place in the presence of glutamine and ATP through an activated gamma-phospho-Glu-tRNA(Gln).</text>
</comment>
<dbReference type="InterPro" id="IPR014746">
    <property type="entry name" value="Gln_synth/guanido_kin_cat_dom"/>
</dbReference>
<evidence type="ECO:0000256" key="4">
    <source>
        <dbReference type="ARBA" id="ARBA00022741"/>
    </source>
</evidence>
<dbReference type="InterPro" id="IPR017959">
    <property type="entry name" value="Asn/Gln-tRNA_amidoTrfase_suB/E"/>
</dbReference>
<dbReference type="PANTHER" id="PTHR11659:SF0">
    <property type="entry name" value="GLUTAMYL-TRNA(GLN) AMIDOTRANSFERASE SUBUNIT B, MITOCHONDRIAL"/>
    <property type="match status" value="1"/>
</dbReference>
<accession>A0A6P6A5Z1</accession>
<feature type="domain" description="Asn/Gln amidotransferase" evidence="11">
    <location>
        <begin position="399"/>
        <end position="546"/>
    </location>
</feature>
<dbReference type="Gene3D" id="1.10.150.380">
    <property type="entry name" value="GatB domain, N-terminal subdomain"/>
    <property type="match status" value="1"/>
</dbReference>
<dbReference type="RefSeq" id="XP_022760380.1">
    <property type="nucleotide sequence ID" value="XM_022904645.1"/>
</dbReference>
<dbReference type="GO" id="GO:0005739">
    <property type="term" value="C:mitochondrion"/>
    <property type="evidence" value="ECO:0007669"/>
    <property type="project" value="UniProtKB-SubCell"/>
</dbReference>
<evidence type="ECO:0000256" key="5">
    <source>
        <dbReference type="ARBA" id="ARBA00022840"/>
    </source>
</evidence>
<dbReference type="GO" id="GO:0030956">
    <property type="term" value="C:glutamyl-tRNA(Gln) amidotransferase complex"/>
    <property type="evidence" value="ECO:0007669"/>
    <property type="project" value="UniProtKB-UniRule"/>
</dbReference>
<dbReference type="Proteomes" id="UP000515121">
    <property type="component" value="Unplaced"/>
</dbReference>
<comment type="subcellular location">
    <subcellularLocation>
        <location evidence="10">Mitochondrion</location>
    </subcellularLocation>
    <subcellularLocation>
        <location evidence="10">Plastid</location>
        <location evidence="10">Chloroplast</location>
    </subcellularLocation>
</comment>
<evidence type="ECO:0000313" key="17">
    <source>
        <dbReference type="RefSeq" id="XP_022760383.1"/>
    </source>
</evidence>
<dbReference type="RefSeq" id="XP_022760383.1">
    <property type="nucleotide sequence ID" value="XM_022904648.1"/>
</dbReference>
<dbReference type="NCBIfam" id="NF004014">
    <property type="entry name" value="PRK05477.1-4"/>
    <property type="match status" value="1"/>
</dbReference>
<dbReference type="GO" id="GO:0070681">
    <property type="term" value="P:glutaminyl-tRNAGln biosynthesis via transamidation"/>
    <property type="evidence" value="ECO:0007669"/>
    <property type="project" value="UniProtKB-UniRule"/>
</dbReference>
<dbReference type="RefSeq" id="XP_022760384.1">
    <property type="nucleotide sequence ID" value="XM_022904649.1"/>
</dbReference>
<dbReference type="KEGG" id="dzi:111306765"/>
<evidence type="ECO:0000313" key="14">
    <source>
        <dbReference type="RefSeq" id="XP_022760380.1"/>
    </source>
</evidence>
<protein>
    <recommendedName>
        <fullName evidence="10">Glutamyl-tRNA(Gln) amidotransferase subunit B, chloroplastic/mitochondrial</fullName>
        <shortName evidence="10">Glu-AdT subunit B</shortName>
        <ecNumber evidence="10">6.3.5.-</ecNumber>
    </recommendedName>
</protein>
<dbReference type="NCBIfam" id="NF004012">
    <property type="entry name" value="PRK05477.1-2"/>
    <property type="match status" value="1"/>
</dbReference>
<evidence type="ECO:0000256" key="9">
    <source>
        <dbReference type="ARBA" id="ARBA00047913"/>
    </source>
</evidence>
<evidence type="ECO:0000256" key="1">
    <source>
        <dbReference type="ARBA" id="ARBA00005306"/>
    </source>
</evidence>
<comment type="subunit">
    <text evidence="2">Heterotrimer of A, B and C subunits.</text>
</comment>
<evidence type="ECO:0000313" key="18">
    <source>
        <dbReference type="RefSeq" id="XP_022760384.1"/>
    </source>
</evidence>
<dbReference type="InterPro" id="IPR003789">
    <property type="entry name" value="Asn/Gln_tRNA_amidoTrase-B-like"/>
</dbReference>
<evidence type="ECO:0000259" key="11">
    <source>
        <dbReference type="SMART" id="SM00845"/>
    </source>
</evidence>
<evidence type="ECO:0000313" key="13">
    <source>
        <dbReference type="RefSeq" id="XP_022760379.1"/>
    </source>
</evidence>
<dbReference type="SUPFAM" id="SSF55931">
    <property type="entry name" value="Glutamine synthetase/guanido kinase"/>
    <property type="match status" value="1"/>
</dbReference>
<dbReference type="FunFam" id="1.10.150.380:FF:000001">
    <property type="entry name" value="Aspartyl/glutamyl-tRNA(Asn/Gln) amidotransferase subunit B"/>
    <property type="match status" value="1"/>
</dbReference>
<dbReference type="InterPro" id="IPR017958">
    <property type="entry name" value="Gln-tRNA_amidoTrfase_suB_CS"/>
</dbReference>
<dbReference type="Pfam" id="PF02637">
    <property type="entry name" value="GatB_Yqey"/>
    <property type="match status" value="1"/>
</dbReference>
<keyword evidence="4 10" id="KW-0547">Nucleotide-binding</keyword>
<comment type="function">
    <text evidence="7">Allows the formation of correctly charged Asn-tRNA(Asn) or Gln-tRNA(Gln) through the transamidation of misacylated Asp-tRNA(Asn) or Glu-tRNA(Gln) in organisms which lack either or both of asparaginyl-tRNA or glutaminyl-tRNA synthetases. The reaction takes place in the presence of glutamine and ATP through an activated phospho-Asp-tRNA(Asn) or phospho-Glu-tRNA(Gln).</text>
</comment>
<dbReference type="Gene3D" id="1.10.10.410">
    <property type="match status" value="1"/>
</dbReference>
<comment type="catalytic activity">
    <reaction evidence="9 10">
        <text>L-glutamyl-tRNA(Gln) + L-glutamine + ATP + H2O = L-glutaminyl-tRNA(Gln) + L-glutamate + ADP + phosphate + H(+)</text>
        <dbReference type="Rhea" id="RHEA:17521"/>
        <dbReference type="Rhea" id="RHEA-COMP:9681"/>
        <dbReference type="Rhea" id="RHEA-COMP:9684"/>
        <dbReference type="ChEBI" id="CHEBI:15377"/>
        <dbReference type="ChEBI" id="CHEBI:15378"/>
        <dbReference type="ChEBI" id="CHEBI:29985"/>
        <dbReference type="ChEBI" id="CHEBI:30616"/>
        <dbReference type="ChEBI" id="CHEBI:43474"/>
        <dbReference type="ChEBI" id="CHEBI:58359"/>
        <dbReference type="ChEBI" id="CHEBI:78520"/>
        <dbReference type="ChEBI" id="CHEBI:78521"/>
        <dbReference type="ChEBI" id="CHEBI:456216"/>
    </reaction>
</comment>
<dbReference type="HAMAP" id="MF_00121">
    <property type="entry name" value="GatB"/>
    <property type="match status" value="1"/>
</dbReference>
<dbReference type="InterPro" id="IPR004413">
    <property type="entry name" value="GatB"/>
</dbReference>
<dbReference type="RefSeq" id="XP_022760388.1">
    <property type="nucleotide sequence ID" value="XM_022904653.1"/>
</dbReference>
<dbReference type="InterPro" id="IPR006075">
    <property type="entry name" value="Asn/Gln-tRNA_Trfase_suB/E_cat"/>
</dbReference>
<gene>
    <name evidence="13 14 15 16 17 18 19 20 21" type="primary">LOC111306765</name>
    <name evidence="10" type="synonym">GATB</name>
</gene>
<keyword evidence="5 10" id="KW-0067">ATP-binding</keyword>
<keyword evidence="10" id="KW-0934">Plastid</keyword>
<dbReference type="GO" id="GO:0050567">
    <property type="term" value="F:glutaminyl-tRNA synthase (glutamine-hydrolyzing) activity"/>
    <property type="evidence" value="ECO:0007669"/>
    <property type="project" value="UniProtKB-UniRule"/>
</dbReference>
<evidence type="ECO:0000256" key="3">
    <source>
        <dbReference type="ARBA" id="ARBA00022598"/>
    </source>
</evidence>
<dbReference type="GeneID" id="111306765"/>
<dbReference type="RefSeq" id="XP_022760385.1">
    <property type="nucleotide sequence ID" value="XM_022904650.1"/>
</dbReference>
<evidence type="ECO:0000313" key="16">
    <source>
        <dbReference type="RefSeq" id="XP_022760382.1"/>
    </source>
</evidence>
<evidence type="ECO:0000256" key="8">
    <source>
        <dbReference type="ARBA" id="ARBA00047380"/>
    </source>
</evidence>
<sequence>MMASTLFRTIQIHPFLLYPTTLFRRRNGALYCTMKSTQTQTATQEKQQPSKVKVSQHTQSKTLDKIKRDYEAVIGIETHVQLSTLTKAFCSCPYNYGSQPNTSICPICMGLPGALPVLNSKVIEFAVKLGLALNCKLSLNSKFDRKQYFYPDLPKGYQISQFDIPIATGGYIDLDLPLEFGGGHRKFGITRVHMEEDAGKLLHSGNEDYSQVDLNRAGVPLLEIVSEPDMRTGIEAAEYAAELQRVVRYLGISNGNMQEGSLRCDVNVSIRPVGQLEFGTKVEIKNLNSFSSINRAIDFEISRQVLFHSQGQSDQIVQETRLWEEGAQKTVTMRKKEGLSDYRYFPEPDLPEVILSQVFVDSIHNSLPELPEMKRRRYEKMGLSMQDVLFLANDMNVAEYFDATISSGADIKLAANWIMGDIAAYMKNEKLSINEIKLTPQELVELIASIKGGTISGKIGKEILFELLAKGGTVKGLIEEKDLVQIADPIEIGKMVDKVLSENPKQLGQYRGGKTKLQGFFAGQVMKLSKGKANPGLLNKILLEKLNAES</sequence>
<dbReference type="RefSeq" id="XP_022760379.1">
    <property type="nucleotide sequence ID" value="XM_022904644.1"/>
</dbReference>
<dbReference type="FunFam" id="1.10.10.410:FF:000001">
    <property type="entry name" value="Aspartyl/glutamyl-tRNA(Asn/Gln) amidotransferase subunit B"/>
    <property type="match status" value="1"/>
</dbReference>
<dbReference type="InterPro" id="IPR018027">
    <property type="entry name" value="Asn/Gln_amidotransferase"/>
</dbReference>
<dbReference type="RefSeq" id="XP_022760381.1">
    <property type="nucleotide sequence ID" value="XM_022904646.1"/>
</dbReference>
<dbReference type="PROSITE" id="PS01234">
    <property type="entry name" value="GATB"/>
    <property type="match status" value="1"/>
</dbReference>
<dbReference type="RefSeq" id="XP_022760386.1">
    <property type="nucleotide sequence ID" value="XM_022904651.1"/>
</dbReference>
<keyword evidence="10" id="KW-0150">Chloroplast</keyword>
<dbReference type="Pfam" id="PF02934">
    <property type="entry name" value="GatB_N"/>
    <property type="match status" value="1"/>
</dbReference>
<keyword evidence="12" id="KW-1185">Reference proteome</keyword>
<dbReference type="GO" id="GO:0009507">
    <property type="term" value="C:chloroplast"/>
    <property type="evidence" value="ECO:0007669"/>
    <property type="project" value="UniProtKB-SubCell"/>
</dbReference>
<evidence type="ECO:0000313" key="21">
    <source>
        <dbReference type="RefSeq" id="XP_022760388.1"/>
    </source>
</evidence>
<evidence type="ECO:0000256" key="7">
    <source>
        <dbReference type="ARBA" id="ARBA00024799"/>
    </source>
</evidence>
<dbReference type="AlphaFoldDB" id="A0A6P6A5Z1"/>
<dbReference type="SMART" id="SM00845">
    <property type="entry name" value="GatB_Yqey"/>
    <property type="match status" value="1"/>
</dbReference>
<reference evidence="13 14" key="1">
    <citation type="submission" date="2025-04" db="UniProtKB">
        <authorList>
            <consortium name="RefSeq"/>
        </authorList>
    </citation>
    <scope>IDENTIFICATION</scope>
    <source>
        <tissue evidence="13 14">Fruit stalk</tissue>
    </source>
</reference>
<organism evidence="12 17">
    <name type="scientific">Durio zibethinus</name>
    <name type="common">Durian</name>
    <dbReference type="NCBI Taxonomy" id="66656"/>
    <lineage>
        <taxon>Eukaryota</taxon>
        <taxon>Viridiplantae</taxon>
        <taxon>Streptophyta</taxon>
        <taxon>Embryophyta</taxon>
        <taxon>Tracheophyta</taxon>
        <taxon>Spermatophyta</taxon>
        <taxon>Magnoliopsida</taxon>
        <taxon>eudicotyledons</taxon>
        <taxon>Gunneridae</taxon>
        <taxon>Pentapetalae</taxon>
        <taxon>rosids</taxon>
        <taxon>malvids</taxon>
        <taxon>Malvales</taxon>
        <taxon>Malvaceae</taxon>
        <taxon>Helicteroideae</taxon>
        <taxon>Durio</taxon>
    </lineage>
</organism>
<keyword evidence="10" id="KW-0496">Mitochondrion</keyword>
<dbReference type="GO" id="GO:0005524">
    <property type="term" value="F:ATP binding"/>
    <property type="evidence" value="ECO:0007669"/>
    <property type="project" value="UniProtKB-KW"/>
</dbReference>
<dbReference type="OrthoDB" id="1722066at2759"/>
<comment type="similarity">
    <text evidence="1 10">Belongs to the GatB/GatE family. GatB subfamily.</text>
</comment>
<comment type="catalytic activity">
    <reaction evidence="8">
        <text>L-aspartyl-tRNA(Asn) + L-glutamine + ATP + H2O = L-asparaginyl-tRNA(Asn) + L-glutamate + ADP + phosphate + 2 H(+)</text>
        <dbReference type="Rhea" id="RHEA:14513"/>
        <dbReference type="Rhea" id="RHEA-COMP:9674"/>
        <dbReference type="Rhea" id="RHEA-COMP:9677"/>
        <dbReference type="ChEBI" id="CHEBI:15377"/>
        <dbReference type="ChEBI" id="CHEBI:15378"/>
        <dbReference type="ChEBI" id="CHEBI:29985"/>
        <dbReference type="ChEBI" id="CHEBI:30616"/>
        <dbReference type="ChEBI" id="CHEBI:43474"/>
        <dbReference type="ChEBI" id="CHEBI:58359"/>
        <dbReference type="ChEBI" id="CHEBI:78515"/>
        <dbReference type="ChEBI" id="CHEBI:78516"/>
        <dbReference type="ChEBI" id="CHEBI:456216"/>
    </reaction>
</comment>
<comment type="subunit">
    <text evidence="10">Subunit of the heterotrimeric GatCAB amidotransferase (AdT) complex, composed of A, B and C subunits.</text>
</comment>
<proteinExistence type="inferred from homology"/>
<dbReference type="NCBIfam" id="TIGR00133">
    <property type="entry name" value="gatB"/>
    <property type="match status" value="1"/>
</dbReference>
<dbReference type="EC" id="6.3.5.-" evidence="10"/>
<evidence type="ECO:0000313" key="19">
    <source>
        <dbReference type="RefSeq" id="XP_022760385.1"/>
    </source>
</evidence>
<dbReference type="GO" id="GO:0032543">
    <property type="term" value="P:mitochondrial translation"/>
    <property type="evidence" value="ECO:0007669"/>
    <property type="project" value="UniProtKB-UniRule"/>
</dbReference>
<dbReference type="PANTHER" id="PTHR11659">
    <property type="entry name" value="GLUTAMYL-TRNA GLN AMIDOTRANSFERASE SUBUNIT B MITOCHONDRIAL AND PROKARYOTIC PET112-RELATED"/>
    <property type="match status" value="1"/>
</dbReference>
<evidence type="ECO:0000313" key="12">
    <source>
        <dbReference type="Proteomes" id="UP000515121"/>
    </source>
</evidence>
<evidence type="ECO:0000313" key="20">
    <source>
        <dbReference type="RefSeq" id="XP_022760386.1"/>
    </source>
</evidence>
<evidence type="ECO:0000256" key="10">
    <source>
        <dbReference type="HAMAP-Rule" id="MF_03147"/>
    </source>
</evidence>
<keyword evidence="3 10" id="KW-0436">Ligase</keyword>
<dbReference type="InterPro" id="IPR023168">
    <property type="entry name" value="GatB_Yqey_C_2"/>
</dbReference>
<keyword evidence="6 10" id="KW-0648">Protein biosynthesis</keyword>
<dbReference type="RefSeq" id="XP_022760382.1">
    <property type="nucleotide sequence ID" value="XM_022904647.1"/>
</dbReference>
<dbReference type="GO" id="GO:0043436">
    <property type="term" value="P:oxoacid metabolic process"/>
    <property type="evidence" value="ECO:0007669"/>
    <property type="project" value="UniProtKB-ARBA"/>
</dbReference>
<evidence type="ECO:0000256" key="2">
    <source>
        <dbReference type="ARBA" id="ARBA00011123"/>
    </source>
</evidence>
<dbReference type="SUPFAM" id="SSF89095">
    <property type="entry name" value="GatB/YqeY motif"/>
    <property type="match status" value="1"/>
</dbReference>
<dbReference type="InterPro" id="IPR042114">
    <property type="entry name" value="GatB_C_1"/>
</dbReference>